<comment type="caution">
    <text evidence="2">The sequence shown here is derived from an EMBL/GenBank/DDBJ whole genome shotgun (WGS) entry which is preliminary data.</text>
</comment>
<sequence length="405" mass="44831">MSCSPVTGVNPINTDNKVTPEWRNSVSRNRTAKSSDTKMNSSSTNITSRQKILESPKAISTNAHSNKLSRMSNSDVQFEKAHSVSIDIESDKRSFGSSILNKNQKLDKTVSVIEKYFSNIKEQPMFIKNVNIGIPTIKKLNNTNRIAFQSVPSQSAIAKIVETHLTNGGSLRSSKVTSPTTITDEEFTQKLPRSILVTRIEEKDGSVARAIDATTTFTTTITNTPSNSTASLKTTEENPSQNTTDVQLDPALAVGTIDATDSYLPSDSPIVESEMHSDVVNTSSRSFQFQSQSNRIQTTSVSDYPFSRNPKLVKEKVVNQSSTNEFTNVMNQLSSPTQSTSAFAYQRRFSRDASKNACEKFEIGDNVKREFYSPNYPQNYPTNIDCVKILEAHGPLRIVKVVDNK</sequence>
<dbReference type="InterPro" id="IPR035914">
    <property type="entry name" value="Sperma_CUB_dom_sf"/>
</dbReference>
<feature type="compositionally biased region" description="Polar residues" evidence="1">
    <location>
        <begin position="230"/>
        <end position="244"/>
    </location>
</feature>
<proteinExistence type="predicted"/>
<feature type="compositionally biased region" description="Polar residues" evidence="1">
    <location>
        <begin position="1"/>
        <end position="50"/>
    </location>
</feature>
<name>A0AA39FSB4_MICHY</name>
<evidence type="ECO:0000313" key="2">
    <source>
        <dbReference type="EMBL" id="KAK0174590.1"/>
    </source>
</evidence>
<evidence type="ECO:0000313" key="3">
    <source>
        <dbReference type="Proteomes" id="UP001168972"/>
    </source>
</evidence>
<evidence type="ECO:0008006" key="4">
    <source>
        <dbReference type="Google" id="ProtNLM"/>
    </source>
</evidence>
<evidence type="ECO:0000256" key="1">
    <source>
        <dbReference type="SAM" id="MobiDB-lite"/>
    </source>
</evidence>
<gene>
    <name evidence="2" type="ORF">PV327_010348</name>
</gene>
<accession>A0AA39FSB4</accession>
<protein>
    <recommendedName>
        <fullName evidence="4">CUB domain-containing protein</fullName>
    </recommendedName>
</protein>
<keyword evidence="3" id="KW-1185">Reference proteome</keyword>
<dbReference type="EMBL" id="JAQQBR010000006">
    <property type="protein sequence ID" value="KAK0174590.1"/>
    <property type="molecule type" value="Genomic_DNA"/>
</dbReference>
<dbReference type="AlphaFoldDB" id="A0AA39FSB4"/>
<organism evidence="2 3">
    <name type="scientific">Microctonus hyperodae</name>
    <name type="common">Parasitoid wasp</name>
    <dbReference type="NCBI Taxonomy" id="165561"/>
    <lineage>
        <taxon>Eukaryota</taxon>
        <taxon>Metazoa</taxon>
        <taxon>Ecdysozoa</taxon>
        <taxon>Arthropoda</taxon>
        <taxon>Hexapoda</taxon>
        <taxon>Insecta</taxon>
        <taxon>Pterygota</taxon>
        <taxon>Neoptera</taxon>
        <taxon>Endopterygota</taxon>
        <taxon>Hymenoptera</taxon>
        <taxon>Apocrita</taxon>
        <taxon>Ichneumonoidea</taxon>
        <taxon>Braconidae</taxon>
        <taxon>Euphorinae</taxon>
        <taxon>Microctonus</taxon>
    </lineage>
</organism>
<dbReference type="Proteomes" id="UP001168972">
    <property type="component" value="Unassembled WGS sequence"/>
</dbReference>
<reference evidence="2" key="1">
    <citation type="journal article" date="2023" name="bioRxiv">
        <title>Scaffold-level genome assemblies of two parasitoid biocontrol wasps reveal the parthenogenesis mechanism and an associated novel virus.</title>
        <authorList>
            <person name="Inwood S."/>
            <person name="Skelly J."/>
            <person name="Guhlin J."/>
            <person name="Harrop T."/>
            <person name="Goldson S."/>
            <person name="Dearden P."/>
        </authorList>
    </citation>
    <scope>NUCLEOTIDE SEQUENCE</scope>
    <source>
        <strain evidence="2">Lincoln</strain>
        <tissue evidence="2">Whole body</tissue>
    </source>
</reference>
<dbReference type="SUPFAM" id="SSF49854">
    <property type="entry name" value="Spermadhesin, CUB domain"/>
    <property type="match status" value="1"/>
</dbReference>
<feature type="region of interest" description="Disordered" evidence="1">
    <location>
        <begin position="222"/>
        <end position="244"/>
    </location>
</feature>
<reference evidence="2" key="2">
    <citation type="submission" date="2023-03" db="EMBL/GenBank/DDBJ databases">
        <authorList>
            <person name="Inwood S.N."/>
            <person name="Skelly J.G."/>
            <person name="Guhlin J."/>
            <person name="Harrop T.W.R."/>
            <person name="Goldson S.G."/>
            <person name="Dearden P.K."/>
        </authorList>
    </citation>
    <scope>NUCLEOTIDE SEQUENCE</scope>
    <source>
        <strain evidence="2">Lincoln</strain>
        <tissue evidence="2">Whole body</tissue>
    </source>
</reference>
<feature type="region of interest" description="Disordered" evidence="1">
    <location>
        <begin position="1"/>
        <end position="62"/>
    </location>
</feature>